<dbReference type="InterPro" id="IPR050624">
    <property type="entry name" value="HTH-type_Tx_Regulator"/>
</dbReference>
<dbReference type="InterPro" id="IPR036271">
    <property type="entry name" value="Tet_transcr_reg_TetR-rel_C_sf"/>
</dbReference>
<organism evidence="5 6">
    <name type="scientific">Bacillus benzoevorans</name>
    <dbReference type="NCBI Taxonomy" id="1456"/>
    <lineage>
        <taxon>Bacteria</taxon>
        <taxon>Bacillati</taxon>
        <taxon>Bacillota</taxon>
        <taxon>Bacilli</taxon>
        <taxon>Bacillales</taxon>
        <taxon>Bacillaceae</taxon>
        <taxon>Bacillus</taxon>
    </lineage>
</organism>
<dbReference type="Proteomes" id="UP000531594">
    <property type="component" value="Unassembled WGS sequence"/>
</dbReference>
<keyword evidence="6" id="KW-1185">Reference proteome</keyword>
<evidence type="ECO:0000259" key="4">
    <source>
        <dbReference type="PROSITE" id="PS50977"/>
    </source>
</evidence>
<reference evidence="5 6" key="1">
    <citation type="submission" date="2020-08" db="EMBL/GenBank/DDBJ databases">
        <title>Genomic Encyclopedia of Type Strains, Phase IV (KMG-IV): sequencing the most valuable type-strain genomes for metagenomic binning, comparative biology and taxonomic classification.</title>
        <authorList>
            <person name="Goeker M."/>
        </authorList>
    </citation>
    <scope>NUCLEOTIDE SEQUENCE [LARGE SCALE GENOMIC DNA]</scope>
    <source>
        <strain evidence="5 6">DSM 5391</strain>
    </source>
</reference>
<dbReference type="EMBL" id="JACHGK010000006">
    <property type="protein sequence ID" value="MBB6445504.1"/>
    <property type="molecule type" value="Genomic_DNA"/>
</dbReference>
<dbReference type="PRINTS" id="PR00455">
    <property type="entry name" value="HTHTETR"/>
</dbReference>
<dbReference type="PANTHER" id="PTHR43479">
    <property type="entry name" value="ACREF/ENVCD OPERON REPRESSOR-RELATED"/>
    <property type="match status" value="1"/>
</dbReference>
<name>A0A7X0HRE9_9BACI</name>
<evidence type="ECO:0000256" key="1">
    <source>
        <dbReference type="ARBA" id="ARBA00022491"/>
    </source>
</evidence>
<dbReference type="InterPro" id="IPR001647">
    <property type="entry name" value="HTH_TetR"/>
</dbReference>
<dbReference type="AlphaFoldDB" id="A0A7X0HRE9"/>
<dbReference type="Pfam" id="PF00440">
    <property type="entry name" value="TetR_N"/>
    <property type="match status" value="1"/>
</dbReference>
<feature type="DNA-binding region" description="H-T-H motif" evidence="3">
    <location>
        <begin position="43"/>
        <end position="62"/>
    </location>
</feature>
<comment type="caution">
    <text evidence="5">The sequence shown here is derived from an EMBL/GenBank/DDBJ whole genome shotgun (WGS) entry which is preliminary data.</text>
</comment>
<evidence type="ECO:0000256" key="2">
    <source>
        <dbReference type="ARBA" id="ARBA00023125"/>
    </source>
</evidence>
<dbReference type="InterPro" id="IPR009057">
    <property type="entry name" value="Homeodomain-like_sf"/>
</dbReference>
<dbReference type="SUPFAM" id="SSF46689">
    <property type="entry name" value="Homeodomain-like"/>
    <property type="match status" value="1"/>
</dbReference>
<gene>
    <name evidence="5" type="ORF">HNR53_002123</name>
</gene>
<keyword evidence="2 3" id="KW-0238">DNA-binding</keyword>
<sequence length="216" mass="24510">MSHNQETSLEQLFMNDDSLTEKQKKILAAAIESFSEKGYAATSTNAIAKKAGVAEGTIFRHYKTKKELLLSITAPMMAKMIAPFVIMDINKVLEHDYDHLEDFLRAMVKNRMEFIKKNAAMVKILLQEIPFHPDLREQFIENIGKKVFGRFVELVKYYQDKGDIIDMEPSSVVRLIAASLIGYVGAHQLMSGSPGWNSEKELENSIHYIMHGLKKG</sequence>
<protein>
    <submittedName>
        <fullName evidence="5">AcrR family transcriptional regulator</fullName>
    </submittedName>
</protein>
<evidence type="ECO:0000256" key="3">
    <source>
        <dbReference type="PROSITE-ProRule" id="PRU00335"/>
    </source>
</evidence>
<keyword evidence="1" id="KW-0678">Repressor</keyword>
<dbReference type="GO" id="GO:0003677">
    <property type="term" value="F:DNA binding"/>
    <property type="evidence" value="ECO:0007669"/>
    <property type="project" value="UniProtKB-UniRule"/>
</dbReference>
<dbReference type="PROSITE" id="PS50977">
    <property type="entry name" value="HTH_TETR_2"/>
    <property type="match status" value="1"/>
</dbReference>
<evidence type="ECO:0000313" key="5">
    <source>
        <dbReference type="EMBL" id="MBB6445504.1"/>
    </source>
</evidence>
<evidence type="ECO:0000313" key="6">
    <source>
        <dbReference type="Proteomes" id="UP000531594"/>
    </source>
</evidence>
<dbReference type="PANTHER" id="PTHR43479:SF11">
    <property type="entry name" value="ACREF_ENVCD OPERON REPRESSOR-RELATED"/>
    <property type="match status" value="1"/>
</dbReference>
<accession>A0A7X0HRE9</accession>
<dbReference type="SUPFAM" id="SSF48498">
    <property type="entry name" value="Tetracyclin repressor-like, C-terminal domain"/>
    <property type="match status" value="1"/>
</dbReference>
<dbReference type="RefSeq" id="WP_184525595.1">
    <property type="nucleotide sequence ID" value="NZ_JACHGK010000006.1"/>
</dbReference>
<dbReference type="Gene3D" id="1.10.357.10">
    <property type="entry name" value="Tetracycline Repressor, domain 2"/>
    <property type="match status" value="1"/>
</dbReference>
<feature type="domain" description="HTH tetR-type" evidence="4">
    <location>
        <begin position="20"/>
        <end position="80"/>
    </location>
</feature>
<proteinExistence type="predicted"/>